<evidence type="ECO:0000256" key="1">
    <source>
        <dbReference type="SAM" id="MobiDB-lite"/>
    </source>
</evidence>
<proteinExistence type="predicted"/>
<feature type="non-terminal residue" evidence="2">
    <location>
        <position position="1"/>
    </location>
</feature>
<comment type="caution">
    <text evidence="2">The sequence shown here is derived from an EMBL/GenBank/DDBJ whole genome shotgun (WGS) entry which is preliminary data.</text>
</comment>
<dbReference type="EMBL" id="JAFNEN010003655">
    <property type="protein sequence ID" value="KAG8171702.1"/>
    <property type="molecule type" value="Genomic_DNA"/>
</dbReference>
<protein>
    <submittedName>
        <fullName evidence="2">Uncharacterized protein</fullName>
    </submittedName>
</protein>
<evidence type="ECO:0000313" key="3">
    <source>
        <dbReference type="Proteomes" id="UP000827092"/>
    </source>
</evidence>
<gene>
    <name evidence="2" type="ORF">JTE90_019226</name>
</gene>
<accession>A0AAV6TII8</accession>
<keyword evidence="3" id="KW-1185">Reference proteome</keyword>
<dbReference type="Proteomes" id="UP000827092">
    <property type="component" value="Unassembled WGS sequence"/>
</dbReference>
<organism evidence="2 3">
    <name type="scientific">Oedothorax gibbosus</name>
    <dbReference type="NCBI Taxonomy" id="931172"/>
    <lineage>
        <taxon>Eukaryota</taxon>
        <taxon>Metazoa</taxon>
        <taxon>Ecdysozoa</taxon>
        <taxon>Arthropoda</taxon>
        <taxon>Chelicerata</taxon>
        <taxon>Arachnida</taxon>
        <taxon>Araneae</taxon>
        <taxon>Araneomorphae</taxon>
        <taxon>Entelegynae</taxon>
        <taxon>Araneoidea</taxon>
        <taxon>Linyphiidae</taxon>
        <taxon>Erigoninae</taxon>
        <taxon>Oedothorax</taxon>
    </lineage>
</organism>
<evidence type="ECO:0000313" key="2">
    <source>
        <dbReference type="EMBL" id="KAG8171702.1"/>
    </source>
</evidence>
<sequence length="177" mass="19527">DDEDKDEIVKEIWRRRSFVAHPMMMRDSSFGPHLPDVLHPGPEVCGQNVLDVLRDMREEEEAAERVVCLDPDLIDLTSIPPPATPEVEEAEQVGSGTEPNEVPPPPPVRFFDFAEGTANGGVTPSLDDSLESLLATLSPPHDDTIQSEEETEVDLSAYIIPPPPTSSPGPTRRRRRS</sequence>
<dbReference type="AlphaFoldDB" id="A0AAV6TII8"/>
<reference evidence="2 3" key="1">
    <citation type="journal article" date="2022" name="Nat. Ecol. Evol.">
        <title>A masculinizing supergene underlies an exaggerated male reproductive morph in a spider.</title>
        <authorList>
            <person name="Hendrickx F."/>
            <person name="De Corte Z."/>
            <person name="Sonet G."/>
            <person name="Van Belleghem S.M."/>
            <person name="Kostlbacher S."/>
            <person name="Vangestel C."/>
        </authorList>
    </citation>
    <scope>NUCLEOTIDE SEQUENCE [LARGE SCALE GENOMIC DNA]</scope>
    <source>
        <strain evidence="2">W744_W776</strain>
    </source>
</reference>
<name>A0AAV6TII8_9ARAC</name>
<feature type="region of interest" description="Disordered" evidence="1">
    <location>
        <begin position="77"/>
        <end position="177"/>
    </location>
</feature>